<evidence type="ECO:0000313" key="5">
    <source>
        <dbReference type="EMBL" id="QDV46361.1"/>
    </source>
</evidence>
<dbReference type="Proteomes" id="UP000319004">
    <property type="component" value="Chromosome"/>
</dbReference>
<dbReference type="InterPro" id="IPR000792">
    <property type="entry name" value="Tscrpt_reg_LuxR_C"/>
</dbReference>
<proteinExistence type="predicted"/>
<dbReference type="InterPro" id="IPR036388">
    <property type="entry name" value="WH-like_DNA-bd_sf"/>
</dbReference>
<dbReference type="InterPro" id="IPR001789">
    <property type="entry name" value="Sig_transdc_resp-reg_receiver"/>
</dbReference>
<dbReference type="Pfam" id="PF00072">
    <property type="entry name" value="Response_reg"/>
    <property type="match status" value="1"/>
</dbReference>
<dbReference type="RefSeq" id="WP_145390480.1">
    <property type="nucleotide sequence ID" value="NZ_CP037423.1"/>
</dbReference>
<dbReference type="PRINTS" id="PR00038">
    <property type="entry name" value="HTHLUXR"/>
</dbReference>
<evidence type="ECO:0000259" key="3">
    <source>
        <dbReference type="PROSITE" id="PS50043"/>
    </source>
</evidence>
<evidence type="ECO:0000256" key="1">
    <source>
        <dbReference type="ARBA" id="ARBA00023125"/>
    </source>
</evidence>
<feature type="domain" description="HTH luxR-type" evidence="3">
    <location>
        <begin position="143"/>
        <end position="210"/>
    </location>
</feature>
<dbReference type="Gene3D" id="3.40.50.2300">
    <property type="match status" value="1"/>
</dbReference>
<dbReference type="Gene3D" id="1.10.10.10">
    <property type="entry name" value="Winged helix-like DNA-binding domain superfamily/Winged helix DNA-binding domain"/>
    <property type="match status" value="1"/>
</dbReference>
<dbReference type="SMART" id="SM00421">
    <property type="entry name" value="HTH_LUXR"/>
    <property type="match status" value="1"/>
</dbReference>
<dbReference type="GO" id="GO:0003677">
    <property type="term" value="F:DNA binding"/>
    <property type="evidence" value="ECO:0007669"/>
    <property type="project" value="UniProtKB-KW"/>
</dbReference>
<sequence length="213" mass="23336">MSLKTLVVDDHEAARLGLMELLVGTAVSVAQMVPDGESALRHLDEDRFDAVLIDVQMKKMDGLTLLMSIRQSHPDLPVVLISAYDYPVYLARAVANGAHDYVLKSDSATKIEQTLSHACENGSAYPGGRLDNVRKKMSETIRSQQLPPELPVTSREAQVLRHIAFGLSNREIAKSLGISVETVKEHVQNILRKTGASDRTDVAVRAVRLGLVD</sequence>
<feature type="modified residue" description="4-aspartylphosphate" evidence="2">
    <location>
        <position position="54"/>
    </location>
</feature>
<reference evidence="5 6" key="1">
    <citation type="submission" date="2019-03" db="EMBL/GenBank/DDBJ databases">
        <title>Deep-cultivation of Planctomycetes and their phenomic and genomic characterization uncovers novel biology.</title>
        <authorList>
            <person name="Wiegand S."/>
            <person name="Jogler M."/>
            <person name="Boedeker C."/>
            <person name="Pinto D."/>
            <person name="Vollmers J."/>
            <person name="Rivas-Marin E."/>
            <person name="Kohn T."/>
            <person name="Peeters S.H."/>
            <person name="Heuer A."/>
            <person name="Rast P."/>
            <person name="Oberbeckmann S."/>
            <person name="Bunk B."/>
            <person name="Jeske O."/>
            <person name="Meyerdierks A."/>
            <person name="Storesund J.E."/>
            <person name="Kallscheuer N."/>
            <person name="Luecker S."/>
            <person name="Lage O.M."/>
            <person name="Pohl T."/>
            <person name="Merkel B.J."/>
            <person name="Hornburger P."/>
            <person name="Mueller R.-W."/>
            <person name="Bruemmer F."/>
            <person name="Labrenz M."/>
            <person name="Spormann A.M."/>
            <person name="Op den Camp H."/>
            <person name="Overmann J."/>
            <person name="Amann R."/>
            <person name="Jetten M.S.M."/>
            <person name="Mascher T."/>
            <person name="Medema M.H."/>
            <person name="Devos D.P."/>
            <person name="Kaster A.-K."/>
            <person name="Ovreas L."/>
            <person name="Rohde M."/>
            <person name="Galperin M.Y."/>
            <person name="Jogler C."/>
        </authorList>
    </citation>
    <scope>NUCLEOTIDE SEQUENCE [LARGE SCALE GENOMIC DNA]</scope>
    <source>
        <strain evidence="5 6">Enr13</strain>
    </source>
</reference>
<dbReference type="AlphaFoldDB" id="A0A518HZS9"/>
<dbReference type="InterPro" id="IPR039420">
    <property type="entry name" value="WalR-like"/>
</dbReference>
<dbReference type="PROSITE" id="PS00622">
    <property type="entry name" value="HTH_LUXR_1"/>
    <property type="match status" value="1"/>
</dbReference>
<gene>
    <name evidence="5" type="primary">vraR_2</name>
    <name evidence="5" type="ORF">Enr13x_62700</name>
</gene>
<dbReference type="OrthoDB" id="259454at2"/>
<feature type="domain" description="Response regulatory" evidence="4">
    <location>
        <begin position="4"/>
        <end position="119"/>
    </location>
</feature>
<keyword evidence="6" id="KW-1185">Reference proteome</keyword>
<organism evidence="5 6">
    <name type="scientific">Stieleria neptunia</name>
    <dbReference type="NCBI Taxonomy" id="2527979"/>
    <lineage>
        <taxon>Bacteria</taxon>
        <taxon>Pseudomonadati</taxon>
        <taxon>Planctomycetota</taxon>
        <taxon>Planctomycetia</taxon>
        <taxon>Pirellulales</taxon>
        <taxon>Pirellulaceae</taxon>
        <taxon>Stieleria</taxon>
    </lineage>
</organism>
<name>A0A518HZS9_9BACT</name>
<dbReference type="SUPFAM" id="SSF46894">
    <property type="entry name" value="C-terminal effector domain of the bipartite response regulators"/>
    <property type="match status" value="1"/>
</dbReference>
<evidence type="ECO:0000259" key="4">
    <source>
        <dbReference type="PROSITE" id="PS50110"/>
    </source>
</evidence>
<keyword evidence="2" id="KW-0597">Phosphoprotein</keyword>
<dbReference type="SUPFAM" id="SSF52172">
    <property type="entry name" value="CheY-like"/>
    <property type="match status" value="1"/>
</dbReference>
<evidence type="ECO:0000313" key="6">
    <source>
        <dbReference type="Proteomes" id="UP000319004"/>
    </source>
</evidence>
<dbReference type="GO" id="GO:0006355">
    <property type="term" value="P:regulation of DNA-templated transcription"/>
    <property type="evidence" value="ECO:0007669"/>
    <property type="project" value="InterPro"/>
</dbReference>
<dbReference type="PANTHER" id="PTHR43214">
    <property type="entry name" value="TWO-COMPONENT RESPONSE REGULATOR"/>
    <property type="match status" value="1"/>
</dbReference>
<dbReference type="PROSITE" id="PS50110">
    <property type="entry name" value="RESPONSE_REGULATORY"/>
    <property type="match status" value="1"/>
</dbReference>
<keyword evidence="1" id="KW-0238">DNA-binding</keyword>
<dbReference type="KEGG" id="snep:Enr13x_62700"/>
<dbReference type="PROSITE" id="PS50043">
    <property type="entry name" value="HTH_LUXR_2"/>
    <property type="match status" value="1"/>
</dbReference>
<dbReference type="CDD" id="cd06170">
    <property type="entry name" value="LuxR_C_like"/>
    <property type="match status" value="1"/>
</dbReference>
<evidence type="ECO:0000256" key="2">
    <source>
        <dbReference type="PROSITE-ProRule" id="PRU00169"/>
    </source>
</evidence>
<accession>A0A518HZS9</accession>
<dbReference type="InterPro" id="IPR016032">
    <property type="entry name" value="Sig_transdc_resp-reg_C-effctor"/>
</dbReference>
<dbReference type="SMART" id="SM00448">
    <property type="entry name" value="REC"/>
    <property type="match status" value="1"/>
</dbReference>
<dbReference type="EMBL" id="CP037423">
    <property type="protein sequence ID" value="QDV46361.1"/>
    <property type="molecule type" value="Genomic_DNA"/>
</dbReference>
<dbReference type="InterPro" id="IPR011006">
    <property type="entry name" value="CheY-like_superfamily"/>
</dbReference>
<dbReference type="Pfam" id="PF00196">
    <property type="entry name" value="GerE"/>
    <property type="match status" value="1"/>
</dbReference>
<protein>
    <submittedName>
        <fullName evidence="5">Response regulator protein VraR</fullName>
    </submittedName>
</protein>
<dbReference type="GO" id="GO:0000160">
    <property type="term" value="P:phosphorelay signal transduction system"/>
    <property type="evidence" value="ECO:0007669"/>
    <property type="project" value="InterPro"/>
</dbReference>